<keyword evidence="5" id="KW-1185">Reference proteome</keyword>
<feature type="transmembrane region" description="Helical" evidence="2">
    <location>
        <begin position="112"/>
        <end position="129"/>
    </location>
</feature>
<proteinExistence type="predicted"/>
<dbReference type="CDD" id="cd00093">
    <property type="entry name" value="HTH_XRE"/>
    <property type="match status" value="1"/>
</dbReference>
<keyword evidence="2" id="KW-0812">Transmembrane</keyword>
<dbReference type="SMART" id="SM00530">
    <property type="entry name" value="HTH_XRE"/>
    <property type="match status" value="1"/>
</dbReference>
<feature type="compositionally biased region" description="Acidic residues" evidence="1">
    <location>
        <begin position="152"/>
        <end position="182"/>
    </location>
</feature>
<dbReference type="Gene3D" id="1.10.260.40">
    <property type="entry name" value="lambda repressor-like DNA-binding domains"/>
    <property type="match status" value="1"/>
</dbReference>
<evidence type="ECO:0000256" key="1">
    <source>
        <dbReference type="SAM" id="MobiDB-lite"/>
    </source>
</evidence>
<dbReference type="InterPro" id="IPR001387">
    <property type="entry name" value="Cro/C1-type_HTH"/>
</dbReference>
<dbReference type="PANTHER" id="PTHR34475:SF1">
    <property type="entry name" value="CYTOSKELETON PROTEIN RODZ"/>
    <property type="match status" value="1"/>
</dbReference>
<dbReference type="AlphaFoldDB" id="A0A2S7N192"/>
<evidence type="ECO:0000313" key="4">
    <source>
        <dbReference type="EMBL" id="PQD95804.1"/>
    </source>
</evidence>
<evidence type="ECO:0000256" key="2">
    <source>
        <dbReference type="SAM" id="Phobius"/>
    </source>
</evidence>
<dbReference type="PANTHER" id="PTHR34475">
    <property type="match status" value="1"/>
</dbReference>
<sequence length="297" mass="32957">MTELGRILKEAREAKGLSLDDLQQITKIQKRYLIGIEEGNYDMMPGKFYVRAFIKQYAEAVGLDAEQLFAEHQTDIPAPVQQEEVPKNLSRVQSRKSIAVQGSKWADLLPKILIAVVLVAMAAVIYYFVAKAISNNDDAGTTNESNQQVQVEEGENNASDTEEDASEETKEDESAQEEDKADTEEKPKEEEPSAGELKLASSSGNSSTYELSKADEFKVAIKSTGQTWVTVKDSNGKSLFNNMITADNPQEFDQTEDTQITMNIGRSTDAEVFVNGEKIEYASDSIVQNITIKYTKE</sequence>
<dbReference type="RefSeq" id="WP_104848948.1">
    <property type="nucleotide sequence ID" value="NZ_PKOZ01000003.1"/>
</dbReference>
<name>A0A2S7N192_9BACI</name>
<dbReference type="InterPro" id="IPR050400">
    <property type="entry name" value="Bact_Cytoskel_RodZ"/>
</dbReference>
<organism evidence="4 5">
    <name type="scientific">Pradoshia eiseniae</name>
    <dbReference type="NCBI Taxonomy" id="2064768"/>
    <lineage>
        <taxon>Bacteria</taxon>
        <taxon>Bacillati</taxon>
        <taxon>Bacillota</taxon>
        <taxon>Bacilli</taxon>
        <taxon>Bacillales</taxon>
        <taxon>Bacillaceae</taxon>
        <taxon>Pradoshia</taxon>
    </lineage>
</organism>
<dbReference type="Pfam" id="PF13464">
    <property type="entry name" value="RodZ_C"/>
    <property type="match status" value="1"/>
</dbReference>
<accession>A0A2S7N192</accession>
<dbReference type="InterPro" id="IPR025194">
    <property type="entry name" value="RodZ-like_C"/>
</dbReference>
<gene>
    <name evidence="4" type="ORF">CYL18_07915</name>
</gene>
<evidence type="ECO:0000313" key="5">
    <source>
        <dbReference type="Proteomes" id="UP000239663"/>
    </source>
</evidence>
<feature type="domain" description="HTH cro/C1-type" evidence="3">
    <location>
        <begin position="8"/>
        <end position="41"/>
    </location>
</feature>
<dbReference type="EMBL" id="PKOZ01000003">
    <property type="protein sequence ID" value="PQD95804.1"/>
    <property type="molecule type" value="Genomic_DNA"/>
</dbReference>
<dbReference type="Proteomes" id="UP000239663">
    <property type="component" value="Unassembled WGS sequence"/>
</dbReference>
<feature type="region of interest" description="Disordered" evidence="1">
    <location>
        <begin position="137"/>
        <end position="206"/>
    </location>
</feature>
<dbReference type="PROSITE" id="PS50943">
    <property type="entry name" value="HTH_CROC1"/>
    <property type="match status" value="1"/>
</dbReference>
<dbReference type="GO" id="GO:0003677">
    <property type="term" value="F:DNA binding"/>
    <property type="evidence" value="ECO:0007669"/>
    <property type="project" value="InterPro"/>
</dbReference>
<feature type="compositionally biased region" description="Polar residues" evidence="1">
    <location>
        <begin position="137"/>
        <end position="150"/>
    </location>
</feature>
<dbReference type="InterPro" id="IPR010982">
    <property type="entry name" value="Lambda_DNA-bd_dom_sf"/>
</dbReference>
<keyword evidence="2" id="KW-1133">Transmembrane helix</keyword>
<reference evidence="4 5" key="1">
    <citation type="submission" date="2017-12" db="EMBL/GenBank/DDBJ databases">
        <title>Taxonomic description and draft genome of Pradoshia cofamensis Gen. nov., sp. nov., a thermotolerant bacillale isolated from anterior gut of earthworm Eisenia fetida.</title>
        <authorList>
            <person name="Saha T."/>
            <person name="Chakraborty R."/>
        </authorList>
    </citation>
    <scope>NUCLEOTIDE SEQUENCE [LARGE SCALE GENOMIC DNA]</scope>
    <source>
        <strain evidence="4 5">EAG3</strain>
    </source>
</reference>
<protein>
    <submittedName>
        <fullName evidence="4">Helix-turn-helix domain-containing protein</fullName>
    </submittedName>
</protein>
<keyword evidence="2" id="KW-0472">Membrane</keyword>
<dbReference type="Pfam" id="PF13413">
    <property type="entry name" value="HTH_25"/>
    <property type="match status" value="1"/>
</dbReference>
<comment type="caution">
    <text evidence="4">The sequence shown here is derived from an EMBL/GenBank/DDBJ whole genome shotgun (WGS) entry which is preliminary data.</text>
</comment>
<evidence type="ECO:0000259" key="3">
    <source>
        <dbReference type="PROSITE" id="PS50943"/>
    </source>
</evidence>
<dbReference type="SUPFAM" id="SSF47413">
    <property type="entry name" value="lambda repressor-like DNA-binding domains"/>
    <property type="match status" value="1"/>
</dbReference>
<dbReference type="OrthoDB" id="9797543at2"/>